<feature type="region of interest" description="Disordered" evidence="6">
    <location>
        <begin position="652"/>
        <end position="672"/>
    </location>
</feature>
<feature type="compositionally biased region" description="Polar residues" evidence="6">
    <location>
        <begin position="653"/>
        <end position="668"/>
    </location>
</feature>
<dbReference type="InterPro" id="IPR003660">
    <property type="entry name" value="HAMP_dom"/>
</dbReference>
<dbReference type="PROSITE" id="PS01033">
    <property type="entry name" value="GLOBIN"/>
    <property type="match status" value="1"/>
</dbReference>
<evidence type="ECO:0000256" key="5">
    <source>
        <dbReference type="PROSITE-ProRule" id="PRU00284"/>
    </source>
</evidence>
<dbReference type="RefSeq" id="WP_014108647.1">
    <property type="nucleotide sequence ID" value="NC_016041.1"/>
</dbReference>
<evidence type="ECO:0000256" key="6">
    <source>
        <dbReference type="SAM" id="MobiDB-lite"/>
    </source>
</evidence>
<dbReference type="PANTHER" id="PTHR43531:SF14">
    <property type="entry name" value="METHYL-ACCEPTING CHEMOTAXIS PROTEIN I-RELATED"/>
    <property type="match status" value="1"/>
</dbReference>
<evidence type="ECO:0000256" key="4">
    <source>
        <dbReference type="ARBA" id="ARBA00029447"/>
    </source>
</evidence>
<comment type="similarity">
    <text evidence="4">Belongs to the methyl-accepting chemotaxis (MCP) protein family.</text>
</comment>
<dbReference type="SUPFAM" id="SSF46458">
    <property type="entry name" value="Globin-like"/>
    <property type="match status" value="1"/>
</dbReference>
<dbReference type="EMBL" id="CP003060">
    <property type="protein sequence ID" value="AEP29773.1"/>
    <property type="molecule type" value="Genomic_DNA"/>
</dbReference>
<dbReference type="Pfam" id="PF18947">
    <property type="entry name" value="HAMP_2"/>
    <property type="match status" value="1"/>
</dbReference>
<sequence length="934" mass="101266">MTIKQSIVVQKSWQKLKPIAPQAAKIFYETLFEMDPSLKPMFKGDMVEQGNKLMSMLDAAIKLLDDPDKLIPAVQKLGERHVSYGVKPEHYSTVGAALLKTVETGLGDEYTTTVKRAWTAVYKTLADTMIVAADAATAPAKKTELDNKGNKEIMDTKNTNNDLAVRLQGALDQSATPIMMVDRDFIITYVNAATLKLLKSNEETFVKVYPGFSADKEKVLGACIDMFHKNPAHQRKLLDDVNNLPWSTDINVAHLTFSLNVTAILDASGNYIGNSLEWQNVTETRMQENKAVQLQGALDQSATPIMMVDRDFIITYVNAASLSLLQNNEATFAKVFPGFSANKEKVLGACIDMFHKNPAHQRKLLDDVNNLPWSTDIKVAHLTFSLNVSAILDASGNYIGNSLEWQDVTDARTKATEVGRLSSAVEGMTTNLMMADTDGNIVYCNPAVIKMLARRETELRSVLPAFSVATIVGSNFDSFHKDPSHQRNILGNVANLPFTSEIKVASLTFQLIAIALKDENQTHVGTAVQWLDLTEEKDAQAQVEGLITAAISGELDRRIETSQYSGFMLQLGNNINELMEAIVEPINDAINIAQALADGDLTQSMDSKYGGQFLLLAEAMNGSIENLGNMVEEIRNASTNVFDAAREIAEGNNELSQRTETQASSLEETASAMEELTSTVQQNAENTTEASKLSSGVMEKATNGGEVVKNAIEAMSDINKSSKKIADIISVIDEIAFQTNLLALNAAVEAARAGEQGRGFAVVAAEVRNLAQRSAGAAKEIKGLINDSVEAVGQGTKLVDATGQTFTELVSAIAEVGKMLQDIDSAGKEQSAGIGEVSEAVSQMDEMTQQNAALVEEASASSKSMEEQAQGLLEQISFFKNGEQETQAVNSRAASRQAPARSAPVRKASNTAAPAPRSQPARRATKPDDEWKEF</sequence>
<feature type="domain" description="Methyl-accepting transducer" evidence="8">
    <location>
        <begin position="637"/>
        <end position="866"/>
    </location>
</feature>
<comment type="subcellular location">
    <subcellularLocation>
        <location evidence="1">Membrane</location>
    </subcellularLocation>
</comment>
<dbReference type="SMART" id="SM00091">
    <property type="entry name" value="PAS"/>
    <property type="match status" value="3"/>
</dbReference>
<dbReference type="Pfam" id="PF13188">
    <property type="entry name" value="PAS_8"/>
    <property type="match status" value="3"/>
</dbReference>
<evidence type="ECO:0000256" key="3">
    <source>
        <dbReference type="ARBA" id="ARBA00023224"/>
    </source>
</evidence>
<evidence type="ECO:0000313" key="11">
    <source>
        <dbReference type="EMBL" id="AEP29773.1"/>
    </source>
</evidence>
<dbReference type="GO" id="GO:0020037">
    <property type="term" value="F:heme binding"/>
    <property type="evidence" value="ECO:0007669"/>
    <property type="project" value="InterPro"/>
</dbReference>
<feature type="domain" description="HAMP" evidence="10">
    <location>
        <begin position="580"/>
        <end position="632"/>
    </location>
</feature>
<dbReference type="InterPro" id="IPR051310">
    <property type="entry name" value="MCP_chemotaxis"/>
</dbReference>
<dbReference type="Proteomes" id="UP000009282">
    <property type="component" value="Chromosome"/>
</dbReference>
<accession>G4QHE2</accession>
<dbReference type="InterPro" id="IPR012292">
    <property type="entry name" value="Globin/Proto"/>
</dbReference>
<evidence type="ECO:0000259" key="7">
    <source>
        <dbReference type="PROSITE" id="PS01033"/>
    </source>
</evidence>
<dbReference type="CDD" id="cd11386">
    <property type="entry name" value="MCP_signal"/>
    <property type="match status" value="1"/>
</dbReference>
<keyword evidence="3 5" id="KW-0807">Transducer</keyword>
<keyword evidence="2" id="KW-0488">Methylation</keyword>
<keyword evidence="12" id="KW-1185">Reference proteome</keyword>
<dbReference type="GO" id="GO:0006935">
    <property type="term" value="P:chemotaxis"/>
    <property type="evidence" value="ECO:0007669"/>
    <property type="project" value="TreeGrafter"/>
</dbReference>
<organism evidence="11 12">
    <name type="scientific">Glaciecola nitratireducens (strain JCM 12485 / KCTC 12276 / FR1064)</name>
    <dbReference type="NCBI Taxonomy" id="1085623"/>
    <lineage>
        <taxon>Bacteria</taxon>
        <taxon>Pseudomonadati</taxon>
        <taxon>Pseudomonadota</taxon>
        <taxon>Gammaproteobacteria</taxon>
        <taxon>Alteromonadales</taxon>
        <taxon>Alteromonadaceae</taxon>
        <taxon>Brumicola</taxon>
    </lineage>
</organism>
<dbReference type="GO" id="GO:0007165">
    <property type="term" value="P:signal transduction"/>
    <property type="evidence" value="ECO:0007669"/>
    <property type="project" value="UniProtKB-KW"/>
</dbReference>
<evidence type="ECO:0000256" key="2">
    <source>
        <dbReference type="ARBA" id="ARBA00022481"/>
    </source>
</evidence>
<gene>
    <name evidence="11" type="primary">mcp</name>
    <name evidence="11" type="ordered locus">GNIT_1657</name>
</gene>
<evidence type="ECO:0000259" key="10">
    <source>
        <dbReference type="PROSITE" id="PS50885"/>
    </source>
</evidence>
<feature type="domain" description="Globin" evidence="7">
    <location>
        <begin position="1"/>
        <end position="134"/>
    </location>
</feature>
<feature type="compositionally biased region" description="Low complexity" evidence="6">
    <location>
        <begin position="912"/>
        <end position="922"/>
    </location>
</feature>
<dbReference type="HOGENOM" id="CLU_000445_107_26_6"/>
<feature type="region of interest" description="Disordered" evidence="6">
    <location>
        <begin position="884"/>
        <end position="934"/>
    </location>
</feature>
<reference evidence="11 12" key="1">
    <citation type="journal article" date="2011" name="J. Bacteriol.">
        <title>Complete genome sequence of seawater bacterium Glaciecola nitratireducens FR1064T.</title>
        <authorList>
            <person name="Bian F."/>
            <person name="Qin Q.L."/>
            <person name="Xie B.B."/>
            <person name="Shu Y.L."/>
            <person name="Zhang X.Y."/>
            <person name="Yu Y."/>
            <person name="Chen B."/>
            <person name="Chen X.L."/>
            <person name="Zhou B.C."/>
            <person name="Zhang Y.Z."/>
        </authorList>
    </citation>
    <scope>NUCLEOTIDE SEQUENCE [LARGE SCALE GENOMIC DNA]</scope>
    <source>
        <strain evidence="12">JCM 12485 / KCTC 12276 / FR1064</strain>
    </source>
</reference>
<dbReference type="SUPFAM" id="SSF58104">
    <property type="entry name" value="Methyl-accepting chemotaxis protein (MCP) signaling domain"/>
    <property type="match status" value="1"/>
</dbReference>
<evidence type="ECO:0000313" key="12">
    <source>
        <dbReference type="Proteomes" id="UP000009282"/>
    </source>
</evidence>
<dbReference type="PROSITE" id="PS50111">
    <property type="entry name" value="CHEMOTAXIS_TRANSDUC_2"/>
    <property type="match status" value="1"/>
</dbReference>
<evidence type="ECO:0000259" key="9">
    <source>
        <dbReference type="PROSITE" id="PS50112"/>
    </source>
</evidence>
<evidence type="ECO:0000259" key="8">
    <source>
        <dbReference type="PROSITE" id="PS50111"/>
    </source>
</evidence>
<dbReference type="Pfam" id="PF00015">
    <property type="entry name" value="MCPsignal"/>
    <property type="match status" value="1"/>
</dbReference>
<dbReference type="GO" id="GO:0005886">
    <property type="term" value="C:plasma membrane"/>
    <property type="evidence" value="ECO:0007669"/>
    <property type="project" value="TreeGrafter"/>
</dbReference>
<name>G4QHE2_GLANF</name>
<dbReference type="Gene3D" id="1.10.490.10">
    <property type="entry name" value="Globins"/>
    <property type="match status" value="1"/>
</dbReference>
<feature type="domain" description="PAS" evidence="9">
    <location>
        <begin position="417"/>
        <end position="459"/>
    </location>
</feature>
<dbReference type="Gene3D" id="3.30.450.20">
    <property type="entry name" value="PAS domain"/>
    <property type="match status" value="3"/>
</dbReference>
<dbReference type="FunFam" id="1.10.287.950:FF:000001">
    <property type="entry name" value="Methyl-accepting chemotaxis sensory transducer"/>
    <property type="match status" value="1"/>
</dbReference>
<feature type="compositionally biased region" description="Low complexity" evidence="6">
    <location>
        <begin position="856"/>
        <end position="867"/>
    </location>
</feature>
<protein>
    <submittedName>
        <fullName evidence="11">Methyl-accepting chemotaxis protein</fullName>
    </submittedName>
</protein>
<dbReference type="STRING" id="1085623.GNIT_1657"/>
<dbReference type="InterPro" id="IPR000971">
    <property type="entry name" value="Globin"/>
</dbReference>
<dbReference type="InterPro" id="IPR009050">
    <property type="entry name" value="Globin-like_sf"/>
</dbReference>
<dbReference type="eggNOG" id="COG0840">
    <property type="taxonomic scope" value="Bacteria"/>
</dbReference>
<dbReference type="PANTHER" id="PTHR43531">
    <property type="entry name" value="PROTEIN ICFG"/>
    <property type="match status" value="1"/>
</dbReference>
<evidence type="ECO:0000256" key="1">
    <source>
        <dbReference type="ARBA" id="ARBA00004370"/>
    </source>
</evidence>
<dbReference type="GO" id="GO:0019825">
    <property type="term" value="F:oxygen binding"/>
    <property type="evidence" value="ECO:0007669"/>
    <property type="project" value="InterPro"/>
</dbReference>
<feature type="compositionally biased region" description="Basic and acidic residues" evidence="6">
    <location>
        <begin position="925"/>
        <end position="934"/>
    </location>
</feature>
<dbReference type="PROSITE" id="PS50885">
    <property type="entry name" value="HAMP"/>
    <property type="match status" value="1"/>
</dbReference>
<feature type="compositionally biased region" description="Low complexity" evidence="6">
    <location>
        <begin position="891"/>
        <end position="903"/>
    </location>
</feature>
<dbReference type="InterPro" id="IPR004089">
    <property type="entry name" value="MCPsignal_dom"/>
</dbReference>
<feature type="region of interest" description="Disordered" evidence="6">
    <location>
        <begin position="840"/>
        <end position="867"/>
    </location>
</feature>
<dbReference type="InterPro" id="IPR000014">
    <property type="entry name" value="PAS"/>
</dbReference>
<dbReference type="CDD" id="cd12131">
    <property type="entry name" value="HGbI-like"/>
    <property type="match status" value="1"/>
</dbReference>
<dbReference type="PROSITE" id="PS50112">
    <property type="entry name" value="PAS"/>
    <property type="match status" value="1"/>
</dbReference>
<dbReference type="KEGG" id="gni:GNIT_1657"/>
<dbReference type="GO" id="GO:0004888">
    <property type="term" value="F:transmembrane signaling receptor activity"/>
    <property type="evidence" value="ECO:0007669"/>
    <property type="project" value="TreeGrafter"/>
</dbReference>
<dbReference type="Pfam" id="PF00042">
    <property type="entry name" value="Globin"/>
    <property type="match status" value="1"/>
</dbReference>
<proteinExistence type="inferred from homology"/>
<dbReference type="SMART" id="SM00283">
    <property type="entry name" value="MA"/>
    <property type="match status" value="1"/>
</dbReference>
<dbReference type="AlphaFoldDB" id="G4QHE2"/>
<dbReference type="Gene3D" id="1.10.287.950">
    <property type="entry name" value="Methyl-accepting chemotaxis protein"/>
    <property type="match status" value="1"/>
</dbReference>